<proteinExistence type="inferred from homology"/>
<evidence type="ECO:0000256" key="2">
    <source>
        <dbReference type="ARBA" id="ARBA00006906"/>
    </source>
</evidence>
<dbReference type="InterPro" id="IPR000887">
    <property type="entry name" value="Aldlse_KDPG_KHG"/>
</dbReference>
<comment type="subunit">
    <text evidence="3">Homotrimer.</text>
</comment>
<evidence type="ECO:0000256" key="1">
    <source>
        <dbReference type="ARBA" id="ARBA00004761"/>
    </source>
</evidence>
<evidence type="ECO:0000256" key="3">
    <source>
        <dbReference type="ARBA" id="ARBA00011233"/>
    </source>
</evidence>
<protein>
    <submittedName>
        <fullName evidence="6">Bifunctional 4-hydroxy-2-oxoglutarate aldolase/2-dehydro-3-deoxy-phosphogluconate aldolase</fullName>
    </submittedName>
</protein>
<dbReference type="InterPro" id="IPR013785">
    <property type="entry name" value="Aldolase_TIM"/>
</dbReference>
<evidence type="ECO:0000256" key="5">
    <source>
        <dbReference type="ARBA" id="ARBA00023277"/>
    </source>
</evidence>
<comment type="similarity">
    <text evidence="2">Belongs to the KHG/KDPG aldolase family.</text>
</comment>
<dbReference type="CDD" id="cd00452">
    <property type="entry name" value="KDPG_aldolase"/>
    <property type="match status" value="1"/>
</dbReference>
<dbReference type="GO" id="GO:0016829">
    <property type="term" value="F:lyase activity"/>
    <property type="evidence" value="ECO:0007669"/>
    <property type="project" value="UniProtKB-KW"/>
</dbReference>
<keyword evidence="7" id="KW-1185">Reference proteome</keyword>
<gene>
    <name evidence="6" type="ORF">EPA93_30945</name>
</gene>
<organism evidence="6 7">
    <name type="scientific">Ktedonosporobacter rubrisoli</name>
    <dbReference type="NCBI Taxonomy" id="2509675"/>
    <lineage>
        <taxon>Bacteria</taxon>
        <taxon>Bacillati</taxon>
        <taxon>Chloroflexota</taxon>
        <taxon>Ktedonobacteria</taxon>
        <taxon>Ktedonobacterales</taxon>
        <taxon>Ktedonosporobacteraceae</taxon>
        <taxon>Ktedonosporobacter</taxon>
    </lineage>
</organism>
<evidence type="ECO:0000256" key="4">
    <source>
        <dbReference type="ARBA" id="ARBA00023239"/>
    </source>
</evidence>
<dbReference type="Gene3D" id="3.20.20.70">
    <property type="entry name" value="Aldolase class I"/>
    <property type="match status" value="1"/>
</dbReference>
<dbReference type="PANTHER" id="PTHR30246:SF1">
    <property type="entry name" value="2-DEHYDRO-3-DEOXY-6-PHOSPHOGALACTONATE ALDOLASE-RELATED"/>
    <property type="match status" value="1"/>
</dbReference>
<keyword evidence="4" id="KW-0456">Lyase</keyword>
<dbReference type="EMBL" id="CP035758">
    <property type="protein sequence ID" value="QBD80159.1"/>
    <property type="molecule type" value="Genomic_DNA"/>
</dbReference>
<dbReference type="PANTHER" id="PTHR30246">
    <property type="entry name" value="2-KETO-3-DEOXY-6-PHOSPHOGLUCONATE ALDOLASE"/>
    <property type="match status" value="1"/>
</dbReference>
<comment type="pathway">
    <text evidence="1">Carbohydrate acid metabolism.</text>
</comment>
<dbReference type="Proteomes" id="UP000290365">
    <property type="component" value="Chromosome"/>
</dbReference>
<evidence type="ECO:0000313" key="7">
    <source>
        <dbReference type="Proteomes" id="UP000290365"/>
    </source>
</evidence>
<dbReference type="NCBIfam" id="TIGR01182">
    <property type="entry name" value="eda"/>
    <property type="match status" value="1"/>
</dbReference>
<keyword evidence="5" id="KW-0119">Carbohydrate metabolism</keyword>
<name>A0A4P6JWR8_KTERU</name>
<sequence>MGKSVEHILPPREPIAIIRLDNLEEALRISQALLEGGITRLEFTLSNKRAPAAIEQVRREFGDKLTVGAGTVLDVEMAQASIQAGAQFIVTPALLPEVIAAARGSSIPIACGAYTPTEILTAWRAGADLVKVFPAGQLGPTYLKDVLAPLPDLKLVPTGGVNLQTCGAFLAAGAYTVAVGSQLVGKDLVSRKDWSALSDLARQYIKACK</sequence>
<evidence type="ECO:0000313" key="6">
    <source>
        <dbReference type="EMBL" id="QBD80159.1"/>
    </source>
</evidence>
<dbReference type="Pfam" id="PF01081">
    <property type="entry name" value="Aldolase"/>
    <property type="match status" value="1"/>
</dbReference>
<dbReference type="OrthoDB" id="9802667at2"/>
<dbReference type="KEGG" id="kbs:EPA93_30945"/>
<dbReference type="SUPFAM" id="SSF51569">
    <property type="entry name" value="Aldolase"/>
    <property type="match status" value="1"/>
</dbReference>
<reference evidence="6 7" key="1">
    <citation type="submission" date="2019-01" db="EMBL/GenBank/DDBJ databases">
        <title>Ktedonosporobacter rubrisoli SCAWS-G2.</title>
        <authorList>
            <person name="Huang Y."/>
            <person name="Yan B."/>
        </authorList>
    </citation>
    <scope>NUCLEOTIDE SEQUENCE [LARGE SCALE GENOMIC DNA]</scope>
    <source>
        <strain evidence="6 7">SCAWS-G2</strain>
    </source>
</reference>
<accession>A0A4P6JWR8</accession>
<dbReference type="RefSeq" id="WP_129891225.1">
    <property type="nucleotide sequence ID" value="NZ_CP035758.1"/>
</dbReference>
<dbReference type="AlphaFoldDB" id="A0A4P6JWR8"/>